<dbReference type="AlphaFoldDB" id="A0A7C4YST7"/>
<feature type="transmembrane region" description="Helical" evidence="1">
    <location>
        <begin position="6"/>
        <end position="30"/>
    </location>
</feature>
<reference evidence="2" key="1">
    <citation type="journal article" date="2020" name="mSystems">
        <title>Genome- and Community-Level Interaction Insights into Carbon Utilization and Element Cycling Functions of Hydrothermarchaeota in Hydrothermal Sediment.</title>
        <authorList>
            <person name="Zhou Z."/>
            <person name="Liu Y."/>
            <person name="Xu W."/>
            <person name="Pan J."/>
            <person name="Luo Z.H."/>
            <person name="Li M."/>
        </authorList>
    </citation>
    <scope>NUCLEOTIDE SEQUENCE [LARGE SCALE GENOMIC DNA]</scope>
    <source>
        <strain evidence="2">SpSt-780</strain>
    </source>
</reference>
<organism evidence="2">
    <name type="scientific">candidate division WOR-3 bacterium</name>
    <dbReference type="NCBI Taxonomy" id="2052148"/>
    <lineage>
        <taxon>Bacteria</taxon>
        <taxon>Bacteria division WOR-3</taxon>
    </lineage>
</organism>
<sequence length="136" mass="16408">MKNKILITIILIFVFGISILSGFFIGRYLTIRRHSRYFSRFVSLQIVMPEMERFRNEMRPLMEEKIRKEEILFIAITKGDSDFAYRISDEIAEIEREMREKSIRHIMLVSKDIPPDMRKEFIRGVLMRDIRKPVKH</sequence>
<gene>
    <name evidence="2" type="ORF">ENV67_08240</name>
</gene>
<evidence type="ECO:0000256" key="1">
    <source>
        <dbReference type="SAM" id="Phobius"/>
    </source>
</evidence>
<keyword evidence="1" id="KW-0472">Membrane</keyword>
<dbReference type="EMBL" id="DTHG01000099">
    <property type="protein sequence ID" value="HGW92508.1"/>
    <property type="molecule type" value="Genomic_DNA"/>
</dbReference>
<accession>A0A7C4YST7</accession>
<keyword evidence="1" id="KW-0812">Transmembrane</keyword>
<comment type="caution">
    <text evidence="2">The sequence shown here is derived from an EMBL/GenBank/DDBJ whole genome shotgun (WGS) entry which is preliminary data.</text>
</comment>
<keyword evidence="1" id="KW-1133">Transmembrane helix</keyword>
<name>A0A7C4YST7_UNCW3</name>
<protein>
    <submittedName>
        <fullName evidence="2">Uncharacterized protein</fullName>
    </submittedName>
</protein>
<evidence type="ECO:0000313" key="2">
    <source>
        <dbReference type="EMBL" id="HGW92508.1"/>
    </source>
</evidence>
<proteinExistence type="predicted"/>